<organism evidence="2 3">
    <name type="scientific">Arachis hypogaea</name>
    <name type="common">Peanut</name>
    <dbReference type="NCBI Taxonomy" id="3818"/>
    <lineage>
        <taxon>Eukaryota</taxon>
        <taxon>Viridiplantae</taxon>
        <taxon>Streptophyta</taxon>
        <taxon>Embryophyta</taxon>
        <taxon>Tracheophyta</taxon>
        <taxon>Spermatophyta</taxon>
        <taxon>Magnoliopsida</taxon>
        <taxon>eudicotyledons</taxon>
        <taxon>Gunneridae</taxon>
        <taxon>Pentapetalae</taxon>
        <taxon>rosids</taxon>
        <taxon>fabids</taxon>
        <taxon>Fabales</taxon>
        <taxon>Fabaceae</taxon>
        <taxon>Papilionoideae</taxon>
        <taxon>50 kb inversion clade</taxon>
        <taxon>dalbergioids sensu lato</taxon>
        <taxon>Dalbergieae</taxon>
        <taxon>Pterocarpus clade</taxon>
        <taxon>Arachis</taxon>
    </lineage>
</organism>
<dbReference type="PANTHER" id="PTHR45786">
    <property type="entry name" value="DNA BINDING PROTEIN-LIKE"/>
    <property type="match status" value="1"/>
</dbReference>
<dbReference type="STRING" id="3818.A0A444WT52"/>
<reference evidence="2 3" key="1">
    <citation type="submission" date="2019-01" db="EMBL/GenBank/DDBJ databases">
        <title>Sequencing of cultivated peanut Arachis hypogaea provides insights into genome evolution and oil improvement.</title>
        <authorList>
            <person name="Chen X."/>
        </authorList>
    </citation>
    <scope>NUCLEOTIDE SEQUENCE [LARGE SCALE GENOMIC DNA]</scope>
    <source>
        <strain evidence="3">cv. Fuhuasheng</strain>
        <tissue evidence="2">Leaves</tissue>
    </source>
</reference>
<protein>
    <recommendedName>
        <fullName evidence="4">Helitron helicase-like domain-containing protein</fullName>
    </recommendedName>
</protein>
<dbReference type="EMBL" id="SDMP01000021">
    <property type="protein sequence ID" value="RYQ80626.1"/>
    <property type="molecule type" value="Genomic_DNA"/>
</dbReference>
<sequence length="414" mass="47175">MENIQKMEKANASIARRERRAIIEEKRKKARISNEVHTGSQKECRNPLQTINLNSDTSSSGEIHTYLKNKRKVDVSNLYDNIRTPTKKIMGPTISRDSELNHMMGTPLSRKENNIYWKNGDTSIQTSIRLEGTVNNEPNLGFPVERNLASKTPDSRDDAKNARRERALKLAGKRHTIHKKSAGGRRDSSIIELDLSSITSTQEVSLDQSTNPDIGKMNNMEVNSFRCSNEFSVEQRKFIRGPTTSPPAVGSNTRTLQAGKGPEYLSIGDPMHQCEYCNALFWYDERTNKHYKATEPKYTNCCKGGQVQIPHLQDAPKELYNLLYEDSPKSKHFRDNIRAYNNMFQFTSMGAKIDRSINRSKGPATFILCGENYHLMGSLIPPEGNVAKFAQLYVYDTQNEIQNCMNIFRFVTKY</sequence>
<name>A0A444WT52_ARAHY</name>
<dbReference type="Proteomes" id="UP000289738">
    <property type="component" value="Unassembled WGS sequence"/>
</dbReference>
<accession>A0A444WT52</accession>
<feature type="compositionally biased region" description="Basic and acidic residues" evidence="1">
    <location>
        <begin position="153"/>
        <end position="162"/>
    </location>
</feature>
<dbReference type="AlphaFoldDB" id="A0A444WT52"/>
<evidence type="ECO:0008006" key="4">
    <source>
        <dbReference type="Google" id="ProtNLM"/>
    </source>
</evidence>
<comment type="caution">
    <text evidence="2">The sequence shown here is derived from an EMBL/GenBank/DDBJ whole genome shotgun (WGS) entry which is preliminary data.</text>
</comment>
<proteinExistence type="predicted"/>
<keyword evidence="3" id="KW-1185">Reference proteome</keyword>
<evidence type="ECO:0000256" key="1">
    <source>
        <dbReference type="SAM" id="MobiDB-lite"/>
    </source>
</evidence>
<evidence type="ECO:0000313" key="3">
    <source>
        <dbReference type="Proteomes" id="UP000289738"/>
    </source>
</evidence>
<evidence type="ECO:0000313" key="2">
    <source>
        <dbReference type="EMBL" id="RYQ80626.1"/>
    </source>
</evidence>
<dbReference type="PANTHER" id="PTHR45786:SF66">
    <property type="entry name" value="HOOK MOTIF PROTEIN, PUTATIVE-RELATED"/>
    <property type="match status" value="1"/>
</dbReference>
<gene>
    <name evidence="2" type="ORF">Ahy_Scaffold1g106914</name>
</gene>
<feature type="region of interest" description="Disordered" evidence="1">
    <location>
        <begin position="135"/>
        <end position="162"/>
    </location>
</feature>